<dbReference type="Gene3D" id="3.10.129.10">
    <property type="entry name" value="Hotdog Thioesterase"/>
    <property type="match status" value="1"/>
</dbReference>
<keyword evidence="3" id="KW-1185">Reference proteome</keyword>
<dbReference type="Pfam" id="PF22818">
    <property type="entry name" value="ApeI-like"/>
    <property type="match status" value="1"/>
</dbReference>
<name>A0ABW2S8W5_9BURK</name>
<dbReference type="Proteomes" id="UP001596457">
    <property type="component" value="Unassembled WGS sequence"/>
</dbReference>
<evidence type="ECO:0000313" key="2">
    <source>
        <dbReference type="EMBL" id="MFC7459940.1"/>
    </source>
</evidence>
<evidence type="ECO:0000259" key="1">
    <source>
        <dbReference type="Pfam" id="PF22818"/>
    </source>
</evidence>
<protein>
    <recommendedName>
        <fullName evidence="1">ApeI dehydratase-like domain-containing protein</fullName>
    </recommendedName>
</protein>
<gene>
    <name evidence="2" type="ORF">ACFQU0_05800</name>
</gene>
<dbReference type="InterPro" id="IPR054545">
    <property type="entry name" value="ApeI-like"/>
</dbReference>
<comment type="caution">
    <text evidence="2">The sequence shown here is derived from an EMBL/GenBank/DDBJ whole genome shotgun (WGS) entry which is preliminary data.</text>
</comment>
<evidence type="ECO:0000313" key="3">
    <source>
        <dbReference type="Proteomes" id="UP001596457"/>
    </source>
</evidence>
<organism evidence="2 3">
    <name type="scientific">Hydrogenophaga defluvii</name>
    <dbReference type="NCBI Taxonomy" id="249410"/>
    <lineage>
        <taxon>Bacteria</taxon>
        <taxon>Pseudomonadati</taxon>
        <taxon>Pseudomonadota</taxon>
        <taxon>Betaproteobacteria</taxon>
        <taxon>Burkholderiales</taxon>
        <taxon>Comamonadaceae</taxon>
        <taxon>Hydrogenophaga</taxon>
    </lineage>
</organism>
<dbReference type="RefSeq" id="WP_382199193.1">
    <property type="nucleotide sequence ID" value="NZ_JBHTBZ010000013.1"/>
</dbReference>
<proteinExistence type="predicted"/>
<feature type="domain" description="ApeI dehydratase-like" evidence="1">
    <location>
        <begin position="8"/>
        <end position="92"/>
    </location>
</feature>
<dbReference type="InterPro" id="IPR029069">
    <property type="entry name" value="HotDog_dom_sf"/>
</dbReference>
<accession>A0ABW2S8W5</accession>
<dbReference type="SUPFAM" id="SSF54637">
    <property type="entry name" value="Thioesterase/thiol ester dehydrase-isomerase"/>
    <property type="match status" value="1"/>
</dbReference>
<reference evidence="3" key="1">
    <citation type="journal article" date="2019" name="Int. J. Syst. Evol. Microbiol.">
        <title>The Global Catalogue of Microorganisms (GCM) 10K type strain sequencing project: providing services to taxonomists for standard genome sequencing and annotation.</title>
        <authorList>
            <consortium name="The Broad Institute Genomics Platform"/>
            <consortium name="The Broad Institute Genome Sequencing Center for Infectious Disease"/>
            <person name="Wu L."/>
            <person name="Ma J."/>
        </authorList>
    </citation>
    <scope>NUCLEOTIDE SEQUENCE [LARGE SCALE GENOMIC DNA]</scope>
    <source>
        <strain evidence="3">CCUG 53903</strain>
    </source>
</reference>
<dbReference type="EMBL" id="JBHTBZ010000013">
    <property type="protein sequence ID" value="MFC7459940.1"/>
    <property type="molecule type" value="Genomic_DNA"/>
</dbReference>
<sequence>MARLERVWRVPFDHPALAGHFPGHPIVPGVVVLDQVLCLAQSHFDGAVSTWQVGQVKFLSPSGPGDELSFMLEAGARGGLSFVVRCAERDVAVGSLTPGSP</sequence>